<gene>
    <name evidence="1" type="ORF">CCH79_00010696</name>
</gene>
<organism evidence="1 2">
    <name type="scientific">Gambusia affinis</name>
    <name type="common">Western mosquitofish</name>
    <name type="synonym">Heterandria affinis</name>
    <dbReference type="NCBI Taxonomy" id="33528"/>
    <lineage>
        <taxon>Eukaryota</taxon>
        <taxon>Metazoa</taxon>
        <taxon>Chordata</taxon>
        <taxon>Craniata</taxon>
        <taxon>Vertebrata</taxon>
        <taxon>Euteleostomi</taxon>
        <taxon>Actinopterygii</taxon>
        <taxon>Neopterygii</taxon>
        <taxon>Teleostei</taxon>
        <taxon>Neoteleostei</taxon>
        <taxon>Acanthomorphata</taxon>
        <taxon>Ovalentaria</taxon>
        <taxon>Atherinomorphae</taxon>
        <taxon>Cyprinodontiformes</taxon>
        <taxon>Poeciliidae</taxon>
        <taxon>Poeciliinae</taxon>
        <taxon>Gambusia</taxon>
    </lineage>
</organism>
<reference evidence="1 2" key="1">
    <citation type="journal article" date="2018" name="G3 (Bethesda)">
        <title>A High-Quality Reference Genome for the Invasive Mosquitofish Gambusia affinis Using a Chicago Library.</title>
        <authorList>
            <person name="Hoffberg S.L."/>
            <person name="Troendle N.J."/>
            <person name="Glenn T.C."/>
            <person name="Mahmud O."/>
            <person name="Louha S."/>
            <person name="Chalopin D."/>
            <person name="Bennetzen J.L."/>
            <person name="Mauricio R."/>
        </authorList>
    </citation>
    <scope>NUCLEOTIDE SEQUENCE [LARGE SCALE GENOMIC DNA]</scope>
    <source>
        <strain evidence="1">NE01/NJP1002.9</strain>
        <tissue evidence="1">Muscle</tissue>
    </source>
</reference>
<dbReference type="Proteomes" id="UP000250572">
    <property type="component" value="Unassembled WGS sequence"/>
</dbReference>
<comment type="caution">
    <text evidence="1">The sequence shown here is derived from an EMBL/GenBank/DDBJ whole genome shotgun (WGS) entry which is preliminary data.</text>
</comment>
<name>A0A315W7T9_GAMAF</name>
<accession>A0A315W7T9</accession>
<evidence type="ECO:0000313" key="1">
    <source>
        <dbReference type="EMBL" id="PWA31005.1"/>
    </source>
</evidence>
<proteinExistence type="predicted"/>
<protein>
    <submittedName>
        <fullName evidence="1">Uncharacterized protein</fullName>
    </submittedName>
</protein>
<evidence type="ECO:0000313" key="2">
    <source>
        <dbReference type="Proteomes" id="UP000250572"/>
    </source>
</evidence>
<dbReference type="EMBL" id="NHOQ01000318">
    <property type="protein sequence ID" value="PWA31005.1"/>
    <property type="molecule type" value="Genomic_DNA"/>
</dbReference>
<keyword evidence="2" id="KW-1185">Reference proteome</keyword>
<sequence length="64" mass="7256">MIHCTSKHNFSSVDALRLRPLPSPFLHALTSMITCQPLRFAEKFDSIQGACTELQGQKEADKFY</sequence>
<dbReference type="AlphaFoldDB" id="A0A315W7T9"/>